<dbReference type="GO" id="GO:0000981">
    <property type="term" value="F:DNA-binding transcription factor activity, RNA polymerase II-specific"/>
    <property type="evidence" value="ECO:0007669"/>
    <property type="project" value="InterPro"/>
</dbReference>
<sequence length="782" mass="85214">MSASRKRKGCAVPDEADGTASEHPSSTSTALSRRGRSAPRTSNACDPCRRSRLKCNGQRPTCARCLEREMSSRCIWPTRDGRSERGSQRRGEETRARSPHTFTNQPHPGAPSLDLLANTAADNATSSMVLPSRLGALAPHSANSSARRMWFESALSCAPPAPSSEVDPAGVDWTSFGVAPSDLSKEMIDALTGRIGFISNQSAASDPQRANSPSSSTGLSRASKQKGDNADPVVRLQYFRLLGATSITPGVKKISLELRLTPSVRKALFANEGCPSDVPLIPQRLDLDSLVAVPGLSSTASRAFQVDVASAESAGKPELSASCMANQAALFDGDMPAEWVLDELVPLFFVKLGDHFPCLNSDGLMGRLRARRRQALSMLVNAICALAARYSEHPTIVHASRSRKAHTYGVPFAEKARGFLATSLSVPSRATTLAFLLLAWEAFACNLDSAFWNYAGMAQRMAIDLGIHQAPHSTAQPRDLEAIDFIDDSLLFWSVYQMDRALSLGTGRPASIKDSEVTCALPEPDLTTCPVFAHHLRLVRLGGMIAEVINAALQPLRARGENEAMSTTETASRLDELEDHLVDAYEALPSQLKLSASNFRASREKHVFLEMHLLYHSLLFVLNRTPVASYRNTVGAGENKMAYVVRRSAQRCAEIVAMDEAADLDVLVCVPMANQSLYQAGCAELDERKSTGSDHQNSAGLTRSVKHFMADNVQRYHRFVMTLERMSMYWDGISWIQGVLFQKQRGFADTDLVELAVGTDSMVSERELVSRDCLDRHGDNVG</sequence>
<gene>
    <name evidence="5" type="ORF">IE81DRAFT_198209</name>
</gene>
<dbReference type="PANTHER" id="PTHR47783">
    <property type="entry name" value="ZN(II)2CYS6 TRANSCRIPTION FACTOR (EUROFUNG)-RELATED"/>
    <property type="match status" value="1"/>
</dbReference>
<feature type="region of interest" description="Disordered" evidence="3">
    <location>
        <begin position="77"/>
        <end position="111"/>
    </location>
</feature>
<keyword evidence="1" id="KW-0479">Metal-binding</keyword>
<dbReference type="GO" id="GO:0003677">
    <property type="term" value="F:DNA binding"/>
    <property type="evidence" value="ECO:0007669"/>
    <property type="project" value="InterPro"/>
</dbReference>
<keyword evidence="6" id="KW-1185">Reference proteome</keyword>
<dbReference type="AlphaFoldDB" id="A0A316VTX6"/>
<dbReference type="PANTHER" id="PTHR47783:SF1">
    <property type="entry name" value="ZN(II)2CYS6 TRANSCRIPTION FACTOR (EUROFUNG)"/>
    <property type="match status" value="1"/>
</dbReference>
<dbReference type="InterPro" id="IPR036864">
    <property type="entry name" value="Zn2-C6_fun-type_DNA-bd_sf"/>
</dbReference>
<dbReference type="SUPFAM" id="SSF57701">
    <property type="entry name" value="Zn2/Cys6 DNA-binding domain"/>
    <property type="match status" value="1"/>
</dbReference>
<feature type="region of interest" description="Disordered" evidence="3">
    <location>
        <begin position="201"/>
        <end position="228"/>
    </location>
</feature>
<dbReference type="STRING" id="1522189.A0A316VTX6"/>
<evidence type="ECO:0000313" key="5">
    <source>
        <dbReference type="EMBL" id="PWN40962.1"/>
    </source>
</evidence>
<accession>A0A316VTX6</accession>
<feature type="compositionally biased region" description="Polar residues" evidence="3">
    <location>
        <begin position="201"/>
        <end position="222"/>
    </location>
</feature>
<reference evidence="5 6" key="1">
    <citation type="journal article" date="2018" name="Mol. Biol. Evol.">
        <title>Broad Genomic Sampling Reveals a Smut Pathogenic Ancestry of the Fungal Clade Ustilaginomycotina.</title>
        <authorList>
            <person name="Kijpornyongpan T."/>
            <person name="Mondo S.J."/>
            <person name="Barry K."/>
            <person name="Sandor L."/>
            <person name="Lee J."/>
            <person name="Lipzen A."/>
            <person name="Pangilinan J."/>
            <person name="LaButti K."/>
            <person name="Hainaut M."/>
            <person name="Henrissat B."/>
            <person name="Grigoriev I.V."/>
            <person name="Spatafora J.W."/>
            <person name="Aime M.C."/>
        </authorList>
    </citation>
    <scope>NUCLEOTIDE SEQUENCE [LARGE SCALE GENOMIC DNA]</scope>
    <source>
        <strain evidence="5 6">MCA 4658</strain>
    </source>
</reference>
<dbReference type="InParanoid" id="A0A316VTX6"/>
<dbReference type="GO" id="GO:0008270">
    <property type="term" value="F:zinc ion binding"/>
    <property type="evidence" value="ECO:0007669"/>
    <property type="project" value="InterPro"/>
</dbReference>
<dbReference type="Pfam" id="PF00172">
    <property type="entry name" value="Zn_clus"/>
    <property type="match status" value="1"/>
</dbReference>
<evidence type="ECO:0000256" key="1">
    <source>
        <dbReference type="ARBA" id="ARBA00022723"/>
    </source>
</evidence>
<feature type="compositionally biased region" description="Basic and acidic residues" evidence="3">
    <location>
        <begin position="79"/>
        <end position="96"/>
    </location>
</feature>
<dbReference type="GO" id="GO:0006351">
    <property type="term" value="P:DNA-templated transcription"/>
    <property type="evidence" value="ECO:0007669"/>
    <property type="project" value="InterPro"/>
</dbReference>
<dbReference type="Gene3D" id="4.10.240.10">
    <property type="entry name" value="Zn(2)-C6 fungal-type DNA-binding domain"/>
    <property type="match status" value="1"/>
</dbReference>
<dbReference type="SMART" id="SM00066">
    <property type="entry name" value="GAL4"/>
    <property type="match status" value="1"/>
</dbReference>
<dbReference type="CDD" id="cd00067">
    <property type="entry name" value="GAL4"/>
    <property type="match status" value="1"/>
</dbReference>
<proteinExistence type="predicted"/>
<dbReference type="PROSITE" id="PS00463">
    <property type="entry name" value="ZN2_CY6_FUNGAL_1"/>
    <property type="match status" value="1"/>
</dbReference>
<keyword evidence="2" id="KW-0539">Nucleus</keyword>
<dbReference type="Pfam" id="PF04082">
    <property type="entry name" value="Fungal_trans"/>
    <property type="match status" value="1"/>
</dbReference>
<dbReference type="RefSeq" id="XP_025368122.1">
    <property type="nucleotide sequence ID" value="XM_025510859.1"/>
</dbReference>
<dbReference type="InterPro" id="IPR001138">
    <property type="entry name" value="Zn2Cys6_DnaBD"/>
</dbReference>
<dbReference type="CDD" id="cd12148">
    <property type="entry name" value="fungal_TF_MHR"/>
    <property type="match status" value="1"/>
</dbReference>
<evidence type="ECO:0000259" key="4">
    <source>
        <dbReference type="PROSITE" id="PS50048"/>
    </source>
</evidence>
<feature type="compositionally biased region" description="Polar residues" evidence="3">
    <location>
        <begin position="22"/>
        <end position="31"/>
    </location>
</feature>
<dbReference type="OrthoDB" id="2428527at2759"/>
<evidence type="ECO:0000313" key="6">
    <source>
        <dbReference type="Proteomes" id="UP000245783"/>
    </source>
</evidence>
<evidence type="ECO:0000256" key="2">
    <source>
        <dbReference type="ARBA" id="ARBA00023242"/>
    </source>
</evidence>
<name>A0A316VTX6_9BASI</name>
<dbReference type="Proteomes" id="UP000245783">
    <property type="component" value="Unassembled WGS sequence"/>
</dbReference>
<dbReference type="GeneID" id="37032729"/>
<protein>
    <recommendedName>
        <fullName evidence="4">Zn(2)-C6 fungal-type domain-containing protein</fullName>
    </recommendedName>
</protein>
<feature type="region of interest" description="Disordered" evidence="3">
    <location>
        <begin position="1"/>
        <end position="50"/>
    </location>
</feature>
<evidence type="ECO:0000256" key="3">
    <source>
        <dbReference type="SAM" id="MobiDB-lite"/>
    </source>
</evidence>
<dbReference type="PROSITE" id="PS50048">
    <property type="entry name" value="ZN2_CY6_FUNGAL_2"/>
    <property type="match status" value="1"/>
</dbReference>
<dbReference type="InterPro" id="IPR007219">
    <property type="entry name" value="XnlR_reg_dom"/>
</dbReference>
<dbReference type="SMART" id="SM00906">
    <property type="entry name" value="Fungal_trans"/>
    <property type="match status" value="1"/>
</dbReference>
<feature type="domain" description="Zn(2)-C6 fungal-type" evidence="4">
    <location>
        <begin position="44"/>
        <end position="76"/>
    </location>
</feature>
<dbReference type="EMBL" id="KZ819402">
    <property type="protein sequence ID" value="PWN40962.1"/>
    <property type="molecule type" value="Genomic_DNA"/>
</dbReference>
<organism evidence="5 6">
    <name type="scientific">Ceraceosorus guamensis</name>
    <dbReference type="NCBI Taxonomy" id="1522189"/>
    <lineage>
        <taxon>Eukaryota</taxon>
        <taxon>Fungi</taxon>
        <taxon>Dikarya</taxon>
        <taxon>Basidiomycota</taxon>
        <taxon>Ustilaginomycotina</taxon>
        <taxon>Exobasidiomycetes</taxon>
        <taxon>Ceraceosorales</taxon>
        <taxon>Ceraceosoraceae</taxon>
        <taxon>Ceraceosorus</taxon>
    </lineage>
</organism>